<keyword evidence="3" id="KW-0418">Kinase</keyword>
<dbReference type="AlphaFoldDB" id="A0A7S4G044"/>
<dbReference type="InterPro" id="IPR000719">
    <property type="entry name" value="Prot_kinase_dom"/>
</dbReference>
<reference evidence="10" key="1">
    <citation type="submission" date="2021-01" db="EMBL/GenBank/DDBJ databases">
        <authorList>
            <person name="Corre E."/>
            <person name="Pelletier E."/>
            <person name="Niang G."/>
            <person name="Scheremetjew M."/>
            <person name="Finn R."/>
            <person name="Kale V."/>
            <person name="Holt S."/>
            <person name="Cochrane G."/>
            <person name="Meng A."/>
            <person name="Brown T."/>
            <person name="Cohen L."/>
        </authorList>
    </citation>
    <scope>NUCLEOTIDE SEQUENCE</scope>
    <source>
        <strain evidence="10">CCMP1594</strain>
    </source>
</reference>
<evidence type="ECO:0000256" key="2">
    <source>
        <dbReference type="ARBA" id="ARBA00022741"/>
    </source>
</evidence>
<evidence type="ECO:0000256" key="4">
    <source>
        <dbReference type="ARBA" id="ARBA00022840"/>
    </source>
</evidence>
<organism evidence="10">
    <name type="scientific">Eutreptiella gymnastica</name>
    <dbReference type="NCBI Taxonomy" id="73025"/>
    <lineage>
        <taxon>Eukaryota</taxon>
        <taxon>Discoba</taxon>
        <taxon>Euglenozoa</taxon>
        <taxon>Euglenida</taxon>
        <taxon>Spirocuta</taxon>
        <taxon>Euglenophyceae</taxon>
        <taxon>Eutreptiales</taxon>
        <taxon>Eutreptiaceae</taxon>
        <taxon>Eutreptiella</taxon>
    </lineage>
</organism>
<dbReference type="CDD" id="cd06606">
    <property type="entry name" value="STKc_MAPKKK"/>
    <property type="match status" value="1"/>
</dbReference>
<comment type="similarity">
    <text evidence="6">Belongs to the protein kinase superfamily.</text>
</comment>
<dbReference type="GO" id="GO:0005524">
    <property type="term" value="F:ATP binding"/>
    <property type="evidence" value="ECO:0007669"/>
    <property type="project" value="UniProtKB-UniRule"/>
</dbReference>
<sequence length="438" mass="47899">MRVTTEEAKNAWVQSLKLAISNAKPGMVHQGSGRNGSGKDKSPFSGIARMGSNVTTAIKDISRRTGTSIQRPKSSPTRMDSHSSRPPVSPQPSPKFDSSRSLSSNSSFADHAGQRSGESTPGKPPEKGHMCPTDFNKESSGILSTSSAMCSGRSSWAANTIREQDLKGWKRGTELGKGSFGQVWLGLLPNGKFVAVKEIEFGASTNEEAIAEEIQAELTIMRKLSHPNIVKYYGSEFLEQKLSIFLEYVPQGALSKVIKTFGPLQYVTAVAYTRQIIDGLVYLHTNNVIHRDIKCDNVLLDNNGEVKLTDFGCAKELARDRPEAKTVVGTPNFIAPEVIINGKYNNKADVWSLGCTCVEMITGKPPWPQFSTVWAALCHVAESEGPPGLPEDLDPDFREFLLQCFQRDVSKRPSSHQLLDMPCFLTEDSIMAPNAPHA</sequence>
<dbReference type="InterPro" id="IPR017441">
    <property type="entry name" value="Protein_kinase_ATP_BS"/>
</dbReference>
<feature type="region of interest" description="Disordered" evidence="7">
    <location>
        <begin position="24"/>
        <end position="146"/>
    </location>
</feature>
<dbReference type="EMBL" id="HBJA01091716">
    <property type="protein sequence ID" value="CAE0820730.1"/>
    <property type="molecule type" value="Transcribed_RNA"/>
</dbReference>
<name>A0A7S4G044_9EUGL</name>
<dbReference type="InterPro" id="IPR001849">
    <property type="entry name" value="PH_domain"/>
</dbReference>
<keyword evidence="4 5" id="KW-0067">ATP-binding</keyword>
<gene>
    <name evidence="10" type="ORF">EGYM00163_LOCUS31902</name>
</gene>
<dbReference type="Gene3D" id="1.10.510.10">
    <property type="entry name" value="Transferase(Phosphotransferase) domain 1"/>
    <property type="match status" value="1"/>
</dbReference>
<dbReference type="PANTHER" id="PTHR48016:SF56">
    <property type="entry name" value="MAPKK KINASE"/>
    <property type="match status" value="1"/>
</dbReference>
<dbReference type="GO" id="GO:0004674">
    <property type="term" value="F:protein serine/threonine kinase activity"/>
    <property type="evidence" value="ECO:0007669"/>
    <property type="project" value="UniProtKB-KW"/>
</dbReference>
<evidence type="ECO:0000259" key="8">
    <source>
        <dbReference type="PROSITE" id="PS50003"/>
    </source>
</evidence>
<proteinExistence type="inferred from homology"/>
<dbReference type="PROSITE" id="PS00107">
    <property type="entry name" value="PROTEIN_KINASE_ATP"/>
    <property type="match status" value="1"/>
</dbReference>
<accession>A0A7S4G044</accession>
<dbReference type="PANTHER" id="PTHR48016">
    <property type="entry name" value="MAP KINASE KINASE KINASE SSK2-RELATED-RELATED"/>
    <property type="match status" value="1"/>
</dbReference>
<dbReference type="InterPro" id="IPR008271">
    <property type="entry name" value="Ser/Thr_kinase_AS"/>
</dbReference>
<evidence type="ECO:0000259" key="9">
    <source>
        <dbReference type="PROSITE" id="PS50011"/>
    </source>
</evidence>
<feature type="binding site" evidence="5">
    <location>
        <position position="197"/>
    </location>
    <ligand>
        <name>ATP</name>
        <dbReference type="ChEBI" id="CHEBI:30616"/>
    </ligand>
</feature>
<evidence type="ECO:0000256" key="3">
    <source>
        <dbReference type="ARBA" id="ARBA00022777"/>
    </source>
</evidence>
<dbReference type="InterPro" id="IPR050538">
    <property type="entry name" value="MAP_kinase_kinase_kinase"/>
</dbReference>
<dbReference type="InterPro" id="IPR011009">
    <property type="entry name" value="Kinase-like_dom_sf"/>
</dbReference>
<keyword evidence="1" id="KW-0808">Transferase</keyword>
<evidence type="ECO:0000256" key="5">
    <source>
        <dbReference type="PROSITE-ProRule" id="PRU10141"/>
    </source>
</evidence>
<evidence type="ECO:0000256" key="6">
    <source>
        <dbReference type="RuleBase" id="RU000304"/>
    </source>
</evidence>
<evidence type="ECO:0008006" key="11">
    <source>
        <dbReference type="Google" id="ProtNLM"/>
    </source>
</evidence>
<feature type="domain" description="Protein kinase" evidence="9">
    <location>
        <begin position="169"/>
        <end position="424"/>
    </location>
</feature>
<feature type="domain" description="PH" evidence="8">
    <location>
        <begin position="1"/>
        <end position="21"/>
    </location>
</feature>
<dbReference type="Pfam" id="PF00069">
    <property type="entry name" value="Pkinase"/>
    <property type="match status" value="1"/>
</dbReference>
<dbReference type="PROSITE" id="PS00108">
    <property type="entry name" value="PROTEIN_KINASE_ST"/>
    <property type="match status" value="1"/>
</dbReference>
<protein>
    <recommendedName>
        <fullName evidence="11">Protein kinase domain-containing protein</fullName>
    </recommendedName>
</protein>
<feature type="compositionally biased region" description="Polar residues" evidence="7">
    <location>
        <begin position="64"/>
        <end position="78"/>
    </location>
</feature>
<evidence type="ECO:0000256" key="7">
    <source>
        <dbReference type="SAM" id="MobiDB-lite"/>
    </source>
</evidence>
<keyword evidence="6" id="KW-0723">Serine/threonine-protein kinase</keyword>
<dbReference type="SUPFAM" id="SSF56112">
    <property type="entry name" value="Protein kinase-like (PK-like)"/>
    <property type="match status" value="1"/>
</dbReference>
<dbReference type="SMART" id="SM00220">
    <property type="entry name" value="S_TKc"/>
    <property type="match status" value="1"/>
</dbReference>
<keyword evidence="2 5" id="KW-0547">Nucleotide-binding</keyword>
<dbReference type="PROSITE" id="PS50011">
    <property type="entry name" value="PROTEIN_KINASE_DOM"/>
    <property type="match status" value="1"/>
</dbReference>
<evidence type="ECO:0000256" key="1">
    <source>
        <dbReference type="ARBA" id="ARBA00022679"/>
    </source>
</evidence>
<evidence type="ECO:0000313" key="10">
    <source>
        <dbReference type="EMBL" id="CAE0820730.1"/>
    </source>
</evidence>
<dbReference type="PROSITE" id="PS50003">
    <property type="entry name" value="PH_DOMAIN"/>
    <property type="match status" value="1"/>
</dbReference>